<dbReference type="InParanoid" id="A0A2R5GEF9"/>
<feature type="compositionally biased region" description="Basic residues" evidence="1">
    <location>
        <begin position="1"/>
        <end position="18"/>
    </location>
</feature>
<dbReference type="AlphaFoldDB" id="A0A2R5GEF9"/>
<protein>
    <submittedName>
        <fullName evidence="2">Uncharacterized protein</fullName>
    </submittedName>
</protein>
<feature type="region of interest" description="Disordered" evidence="1">
    <location>
        <begin position="108"/>
        <end position="172"/>
    </location>
</feature>
<accession>A0A2R5GEF9</accession>
<dbReference type="Proteomes" id="UP000241890">
    <property type="component" value="Unassembled WGS sequence"/>
</dbReference>
<comment type="caution">
    <text evidence="2">The sequence shown here is derived from an EMBL/GenBank/DDBJ whole genome shotgun (WGS) entry which is preliminary data.</text>
</comment>
<feature type="compositionally biased region" description="Low complexity" evidence="1">
    <location>
        <begin position="66"/>
        <end position="79"/>
    </location>
</feature>
<evidence type="ECO:0000313" key="3">
    <source>
        <dbReference type="Proteomes" id="UP000241890"/>
    </source>
</evidence>
<feature type="compositionally biased region" description="Acidic residues" evidence="1">
    <location>
        <begin position="155"/>
        <end position="166"/>
    </location>
</feature>
<evidence type="ECO:0000256" key="1">
    <source>
        <dbReference type="SAM" id="MobiDB-lite"/>
    </source>
</evidence>
<feature type="region of interest" description="Disordered" evidence="1">
    <location>
        <begin position="1"/>
        <end position="81"/>
    </location>
</feature>
<evidence type="ECO:0000313" key="2">
    <source>
        <dbReference type="EMBL" id="GBG26601.1"/>
    </source>
</evidence>
<feature type="compositionally biased region" description="Acidic residues" evidence="1">
    <location>
        <begin position="38"/>
        <end position="48"/>
    </location>
</feature>
<reference evidence="2 3" key="1">
    <citation type="submission" date="2017-12" db="EMBL/GenBank/DDBJ databases">
        <title>Sequencing, de novo assembly and annotation of complete genome of a new Thraustochytrid species, strain FCC1311.</title>
        <authorList>
            <person name="Sedici K."/>
            <person name="Godart F."/>
            <person name="Aiese Cigliano R."/>
            <person name="Sanseverino W."/>
            <person name="Barakat M."/>
            <person name="Ortet P."/>
            <person name="Marechal E."/>
            <person name="Cagnac O."/>
            <person name="Amato A."/>
        </authorList>
    </citation>
    <scope>NUCLEOTIDE SEQUENCE [LARGE SCALE GENOMIC DNA]</scope>
</reference>
<dbReference type="EMBL" id="BEYU01000022">
    <property type="protein sequence ID" value="GBG26601.1"/>
    <property type="molecule type" value="Genomic_DNA"/>
</dbReference>
<organism evidence="2 3">
    <name type="scientific">Hondaea fermentalgiana</name>
    <dbReference type="NCBI Taxonomy" id="2315210"/>
    <lineage>
        <taxon>Eukaryota</taxon>
        <taxon>Sar</taxon>
        <taxon>Stramenopiles</taxon>
        <taxon>Bigyra</taxon>
        <taxon>Labyrinthulomycetes</taxon>
        <taxon>Thraustochytrida</taxon>
        <taxon>Thraustochytriidae</taxon>
        <taxon>Hondaea</taxon>
    </lineage>
</organism>
<sequence length="172" mass="19406">MFAAKARLKRISAKRRSIKTRDEEANAPSQHSGLIEEIAVDDAEELEYEQGKHEPRKSVQRDRAPSVGSVASGGSTDGVWNGKLSMMRRIYSWDEIPMEFFVDKFVDDASSREDSKKSGKPRARLSIAKQARPKSMRKRFSVSRSSRLPKACPPNDEDEDEEDSAESSEKQD</sequence>
<name>A0A2R5GEF9_9STRA</name>
<gene>
    <name evidence="2" type="ORF">FCC1311_028222</name>
</gene>
<keyword evidence="3" id="KW-1185">Reference proteome</keyword>
<feature type="compositionally biased region" description="Basic residues" evidence="1">
    <location>
        <begin position="131"/>
        <end position="141"/>
    </location>
</feature>
<feature type="compositionally biased region" description="Basic and acidic residues" evidence="1">
    <location>
        <begin position="49"/>
        <end position="64"/>
    </location>
</feature>
<feature type="compositionally biased region" description="Basic and acidic residues" evidence="1">
    <location>
        <begin position="108"/>
        <end position="117"/>
    </location>
</feature>
<proteinExistence type="predicted"/>